<keyword evidence="3" id="KW-1185">Reference proteome</keyword>
<dbReference type="Gene3D" id="3.40.50.720">
    <property type="entry name" value="NAD(P)-binding Rossmann-like Domain"/>
    <property type="match status" value="1"/>
</dbReference>
<dbReference type="InterPro" id="IPR002347">
    <property type="entry name" value="SDR_fam"/>
</dbReference>
<dbReference type="RefSeq" id="WP_249097009.1">
    <property type="nucleotide sequence ID" value="NZ_JAMAST010000002.1"/>
</dbReference>
<protein>
    <submittedName>
        <fullName evidence="2">SDR family oxidoreductase</fullName>
    </submittedName>
</protein>
<dbReference type="Pfam" id="PF13561">
    <property type="entry name" value="adh_short_C2"/>
    <property type="match status" value="1"/>
</dbReference>
<dbReference type="PANTHER" id="PTHR42879:SF2">
    <property type="entry name" value="3-OXOACYL-[ACYL-CARRIER-PROTEIN] REDUCTASE FABG"/>
    <property type="match status" value="1"/>
</dbReference>
<comment type="caution">
    <text evidence="2">The sequence shown here is derived from an EMBL/GenBank/DDBJ whole genome shotgun (WGS) entry which is preliminary data.</text>
</comment>
<accession>A0ABT0M7H8</accession>
<evidence type="ECO:0000313" key="2">
    <source>
        <dbReference type="EMBL" id="MCL1630828.1"/>
    </source>
</evidence>
<dbReference type="PRINTS" id="PR00081">
    <property type="entry name" value="GDHRDH"/>
</dbReference>
<evidence type="ECO:0000256" key="1">
    <source>
        <dbReference type="ARBA" id="ARBA00006484"/>
    </source>
</evidence>
<dbReference type="Proteomes" id="UP001203004">
    <property type="component" value="Unassembled WGS sequence"/>
</dbReference>
<proteinExistence type="inferred from homology"/>
<sequence length="242" mass="26183">MNRILITGAGGAIGSAVAKVLAYRGASLYLHYYHSKDKTEQLANQLKEKYEDQNFVCVKADLAHPNGPDTLLDQLGEEIDGVVYASGNSDIGLFQNVKTDTIKKTIQLQLTSPFRLLQELVKPMIREKKGKILLVSSIWGLEGAATEVLYSMVKGGQNSFVKALAKEVAPSGITVNAVAPGAVDTPMMKMFGAEDLRLIKEDIPMGRLAVPEEVASLIGYLMSDAADYISGQVISINGAWYC</sequence>
<dbReference type="InterPro" id="IPR036291">
    <property type="entry name" value="NAD(P)-bd_dom_sf"/>
</dbReference>
<dbReference type="CDD" id="cd05233">
    <property type="entry name" value="SDR_c"/>
    <property type="match status" value="1"/>
</dbReference>
<dbReference type="SUPFAM" id="SSF51735">
    <property type="entry name" value="NAD(P)-binding Rossmann-fold domains"/>
    <property type="match status" value="1"/>
</dbReference>
<dbReference type="InterPro" id="IPR050259">
    <property type="entry name" value="SDR"/>
</dbReference>
<organism evidence="2 3">
    <name type="scientific">Sporolactobacillus mangiferae</name>
    <dbReference type="NCBI Taxonomy" id="2940498"/>
    <lineage>
        <taxon>Bacteria</taxon>
        <taxon>Bacillati</taxon>
        <taxon>Bacillota</taxon>
        <taxon>Bacilli</taxon>
        <taxon>Bacillales</taxon>
        <taxon>Sporolactobacillaceae</taxon>
        <taxon>Sporolactobacillus</taxon>
    </lineage>
</organism>
<comment type="similarity">
    <text evidence="1">Belongs to the short-chain dehydrogenases/reductases (SDR) family.</text>
</comment>
<dbReference type="NCBIfam" id="NF047420">
    <property type="entry name" value="EF_P_mod_YmfI"/>
    <property type="match status" value="1"/>
</dbReference>
<gene>
    <name evidence="2" type="ORF">M3N64_02580</name>
</gene>
<dbReference type="PANTHER" id="PTHR42879">
    <property type="entry name" value="3-OXOACYL-(ACYL-CARRIER-PROTEIN) REDUCTASE"/>
    <property type="match status" value="1"/>
</dbReference>
<dbReference type="EMBL" id="JAMAST010000002">
    <property type="protein sequence ID" value="MCL1630828.1"/>
    <property type="molecule type" value="Genomic_DNA"/>
</dbReference>
<reference evidence="2 3" key="1">
    <citation type="submission" date="2022-05" db="EMBL/GenBank/DDBJ databases">
        <title>Sporolactobacillus sp nov CPB3-1, isolated from tree bark (Mangifera indica L.).</title>
        <authorList>
            <person name="Phuengjayaem S."/>
            <person name="Tanasupawat S."/>
        </authorList>
    </citation>
    <scope>NUCLEOTIDE SEQUENCE [LARGE SCALE GENOMIC DNA]</scope>
    <source>
        <strain evidence="2 3">CPB3-1</strain>
    </source>
</reference>
<name>A0ABT0M7H8_9BACL</name>
<evidence type="ECO:0000313" key="3">
    <source>
        <dbReference type="Proteomes" id="UP001203004"/>
    </source>
</evidence>